<reference evidence="1 2" key="1">
    <citation type="submission" date="2024-04" db="EMBL/GenBank/DDBJ databases">
        <title>Phyllosticta paracitricarpa is synonymous to the EU quarantine fungus P. citricarpa based on phylogenomic analyses.</title>
        <authorList>
            <consortium name="Lawrence Berkeley National Laboratory"/>
            <person name="Van ingen-buijs V.A."/>
            <person name="Van westerhoven A.C."/>
            <person name="Haridas S."/>
            <person name="Skiadas P."/>
            <person name="Martin F."/>
            <person name="Groenewald J.Z."/>
            <person name="Crous P.W."/>
            <person name="Seidl M.F."/>
        </authorList>
    </citation>
    <scope>NUCLEOTIDE SEQUENCE [LARGE SCALE GENOMIC DNA]</scope>
    <source>
        <strain evidence="1 2">CPC 17464</strain>
    </source>
</reference>
<feature type="non-terminal residue" evidence="1">
    <location>
        <position position="1"/>
    </location>
</feature>
<dbReference type="GeneID" id="92036770"/>
<protein>
    <submittedName>
        <fullName evidence="1">Uncharacterized protein</fullName>
    </submittedName>
</protein>
<gene>
    <name evidence="1" type="ORF">J3D65DRAFT_688333</name>
</gene>
<sequence>AVGEGQCRRLVLKSRSHLQQLGEKQVIDACAGRCVTSTGNAKPRHRHGGHISKGSHQHGVPCACAEWVAFCLAAAASLAASGSGRFGARRNKRLSLPWCLLSRLVHDDLLNRDPKTLSPTRQYETFSTGRQHRTLRFLSGLAVVRPQKTKGQQRRAASARAHGIILRDQRFRVDGLVPADHVAVEQQLHAVFFRISWCSLWLPLRSGAGLSD</sequence>
<evidence type="ECO:0000313" key="2">
    <source>
        <dbReference type="Proteomes" id="UP001360953"/>
    </source>
</evidence>
<dbReference type="EMBL" id="JBBPEH010000015">
    <property type="protein sequence ID" value="KAK7529776.1"/>
    <property type="molecule type" value="Genomic_DNA"/>
</dbReference>
<name>A0ABR1L3H3_9PEZI</name>
<keyword evidence="2" id="KW-1185">Reference proteome</keyword>
<accession>A0ABR1L3H3</accession>
<evidence type="ECO:0000313" key="1">
    <source>
        <dbReference type="EMBL" id="KAK7529776.1"/>
    </source>
</evidence>
<organism evidence="1 2">
    <name type="scientific">Phyllosticta citribraziliensis</name>
    <dbReference type="NCBI Taxonomy" id="989973"/>
    <lineage>
        <taxon>Eukaryota</taxon>
        <taxon>Fungi</taxon>
        <taxon>Dikarya</taxon>
        <taxon>Ascomycota</taxon>
        <taxon>Pezizomycotina</taxon>
        <taxon>Dothideomycetes</taxon>
        <taxon>Dothideomycetes incertae sedis</taxon>
        <taxon>Botryosphaeriales</taxon>
        <taxon>Phyllostictaceae</taxon>
        <taxon>Phyllosticta</taxon>
    </lineage>
</organism>
<dbReference type="RefSeq" id="XP_066650142.1">
    <property type="nucleotide sequence ID" value="XM_066803864.1"/>
</dbReference>
<proteinExistence type="predicted"/>
<comment type="caution">
    <text evidence="1">The sequence shown here is derived from an EMBL/GenBank/DDBJ whole genome shotgun (WGS) entry which is preliminary data.</text>
</comment>
<dbReference type="Proteomes" id="UP001360953">
    <property type="component" value="Unassembled WGS sequence"/>
</dbReference>